<sequence>MEPIKNVALLGKGWLGSAVLEELLNADFQVTVLSRTASPEKPRANFKSLQVDYSSVDSLAEALQNQDAVVSTVGASAISAQKTVIDASIRAGVRRFIPSDFGALTTRPGAESLPLNAMWVEIQDYLKEKALVGEIEYTLFAVGPFLEFVMSMPFLVDLQTQEVTLYDGGQHPFSSTSIGSVGKAVSGALKNAEATKNCVVSVHDTVLTQSKVLDLARKYSGPDTKWIINPANAETELESVLEAIKTSGLDLFNTLALLKSALLSGKYQTKFDSVDNELFGLHVLSDDQLEEKFATGFKSMSAAMQDFQGKHDGIQQEA</sequence>
<name>A0A9W9Q633_PENBR</name>
<dbReference type="InterPro" id="IPR051609">
    <property type="entry name" value="NmrA/Isoflavone_reductase-like"/>
</dbReference>
<organism evidence="5 6">
    <name type="scientific">Penicillium brevicompactum</name>
    <dbReference type="NCBI Taxonomy" id="5074"/>
    <lineage>
        <taxon>Eukaryota</taxon>
        <taxon>Fungi</taxon>
        <taxon>Dikarya</taxon>
        <taxon>Ascomycota</taxon>
        <taxon>Pezizomycotina</taxon>
        <taxon>Eurotiomycetes</taxon>
        <taxon>Eurotiomycetidae</taxon>
        <taxon>Eurotiales</taxon>
        <taxon>Aspergillaceae</taxon>
        <taxon>Penicillium</taxon>
    </lineage>
</organism>
<evidence type="ECO:0000313" key="6">
    <source>
        <dbReference type="Proteomes" id="UP001147695"/>
    </source>
</evidence>
<dbReference type="PANTHER" id="PTHR47706">
    <property type="entry name" value="NMRA-LIKE FAMILY PROTEIN"/>
    <property type="match status" value="1"/>
</dbReference>
<evidence type="ECO:0000256" key="1">
    <source>
        <dbReference type="ARBA" id="ARBA00005725"/>
    </source>
</evidence>
<feature type="domain" description="NAD(P)-binding" evidence="4">
    <location>
        <begin position="12"/>
        <end position="130"/>
    </location>
</feature>
<dbReference type="EMBL" id="JAPZBQ010000005">
    <property type="protein sequence ID" value="KAJ5327869.1"/>
    <property type="molecule type" value="Genomic_DNA"/>
</dbReference>
<dbReference type="PANTHER" id="PTHR47706:SF1">
    <property type="entry name" value="CIPA-LIKE, PUTATIVE (AFU_ORTHOLOGUE AFUA_1G12460)-RELATED"/>
    <property type="match status" value="1"/>
</dbReference>
<protein>
    <recommendedName>
        <fullName evidence="4">NAD(P)-binding domain-containing protein</fullName>
    </recommendedName>
</protein>
<comment type="caution">
    <text evidence="5">The sequence shown here is derived from an EMBL/GenBank/DDBJ whole genome shotgun (WGS) entry which is preliminary data.</text>
</comment>
<dbReference type="Proteomes" id="UP001147695">
    <property type="component" value="Unassembled WGS sequence"/>
</dbReference>
<dbReference type="InterPro" id="IPR045312">
    <property type="entry name" value="PCBER-like"/>
</dbReference>
<keyword evidence="2" id="KW-0521">NADP</keyword>
<evidence type="ECO:0000259" key="4">
    <source>
        <dbReference type="Pfam" id="PF13460"/>
    </source>
</evidence>
<evidence type="ECO:0000256" key="3">
    <source>
        <dbReference type="ARBA" id="ARBA00023002"/>
    </source>
</evidence>
<dbReference type="InterPro" id="IPR016040">
    <property type="entry name" value="NAD(P)-bd_dom"/>
</dbReference>
<proteinExistence type="inferred from homology"/>
<dbReference type="GO" id="GO:0016491">
    <property type="term" value="F:oxidoreductase activity"/>
    <property type="evidence" value="ECO:0007669"/>
    <property type="project" value="UniProtKB-KW"/>
</dbReference>
<dbReference type="Pfam" id="PF13460">
    <property type="entry name" value="NAD_binding_10"/>
    <property type="match status" value="1"/>
</dbReference>
<gene>
    <name evidence="5" type="ORF">N7452_008259</name>
</gene>
<reference evidence="5" key="1">
    <citation type="submission" date="2022-12" db="EMBL/GenBank/DDBJ databases">
        <authorList>
            <person name="Petersen C."/>
        </authorList>
    </citation>
    <scope>NUCLEOTIDE SEQUENCE</scope>
    <source>
        <strain evidence="5">IBT 35673</strain>
    </source>
</reference>
<dbReference type="SUPFAM" id="SSF51735">
    <property type="entry name" value="NAD(P)-binding Rossmann-fold domains"/>
    <property type="match status" value="1"/>
</dbReference>
<evidence type="ECO:0000256" key="2">
    <source>
        <dbReference type="ARBA" id="ARBA00022857"/>
    </source>
</evidence>
<comment type="similarity">
    <text evidence="1">Belongs to the NmrA-type oxidoreductase family. Isoflavone reductase subfamily.</text>
</comment>
<keyword evidence="3" id="KW-0560">Oxidoreductase</keyword>
<evidence type="ECO:0000313" key="5">
    <source>
        <dbReference type="EMBL" id="KAJ5327869.1"/>
    </source>
</evidence>
<dbReference type="CDD" id="cd05259">
    <property type="entry name" value="PCBER_SDR_a"/>
    <property type="match status" value="1"/>
</dbReference>
<dbReference type="Gene3D" id="3.40.50.720">
    <property type="entry name" value="NAD(P)-binding Rossmann-like Domain"/>
    <property type="match status" value="1"/>
</dbReference>
<reference evidence="5" key="2">
    <citation type="journal article" date="2023" name="IMA Fungus">
        <title>Comparative genomic study of the Penicillium genus elucidates a diverse pangenome and 15 lateral gene transfer events.</title>
        <authorList>
            <person name="Petersen C."/>
            <person name="Sorensen T."/>
            <person name="Nielsen M.R."/>
            <person name="Sondergaard T.E."/>
            <person name="Sorensen J.L."/>
            <person name="Fitzpatrick D.A."/>
            <person name="Frisvad J.C."/>
            <person name="Nielsen K.L."/>
        </authorList>
    </citation>
    <scope>NUCLEOTIDE SEQUENCE</scope>
    <source>
        <strain evidence="5">IBT 35673</strain>
    </source>
</reference>
<accession>A0A9W9Q633</accession>
<dbReference type="Gene3D" id="3.90.25.10">
    <property type="entry name" value="UDP-galactose 4-epimerase, domain 1"/>
    <property type="match status" value="1"/>
</dbReference>
<dbReference type="AlphaFoldDB" id="A0A9W9Q633"/>
<dbReference type="InterPro" id="IPR036291">
    <property type="entry name" value="NAD(P)-bd_dom_sf"/>
</dbReference>